<gene>
    <name evidence="15" type="ORF">SDRG_09485</name>
</gene>
<evidence type="ECO:0000256" key="1">
    <source>
        <dbReference type="ARBA" id="ARBA00000971"/>
    </source>
</evidence>
<dbReference type="GO" id="GO:0005634">
    <property type="term" value="C:nucleus"/>
    <property type="evidence" value="ECO:0007669"/>
    <property type="project" value="TreeGrafter"/>
</dbReference>
<feature type="compositionally biased region" description="Basic and acidic residues" evidence="12">
    <location>
        <begin position="74"/>
        <end position="84"/>
    </location>
</feature>
<dbReference type="PROSITE" id="PS50198">
    <property type="entry name" value="PPIC_PPIASE_2"/>
    <property type="match status" value="1"/>
</dbReference>
<comment type="subcellular location">
    <subcellularLocation>
        <location evidence="3">Host cytoplasm</location>
    </subcellularLocation>
    <subcellularLocation>
        <location evidence="2">Host nucleus</location>
    </subcellularLocation>
</comment>
<evidence type="ECO:0000313" key="15">
    <source>
        <dbReference type="EMBL" id="EQC32957.1"/>
    </source>
</evidence>
<dbReference type="GeneID" id="19950212"/>
<dbReference type="PANTHER" id="PTHR10657">
    <property type="entry name" value="PEPTIDYL-PROLYL CIS-TRANS ISOMERASE"/>
    <property type="match status" value="1"/>
</dbReference>
<reference evidence="15 16" key="1">
    <citation type="submission" date="2012-04" db="EMBL/GenBank/DDBJ databases">
        <title>The Genome Sequence of Saprolegnia declina VS20.</title>
        <authorList>
            <consortium name="The Broad Institute Genome Sequencing Platform"/>
            <person name="Russ C."/>
            <person name="Nusbaum C."/>
            <person name="Tyler B."/>
            <person name="van West P."/>
            <person name="Dieguez-Uribeondo J."/>
            <person name="de Bruijn I."/>
            <person name="Tripathy S."/>
            <person name="Jiang R."/>
            <person name="Young S.K."/>
            <person name="Zeng Q."/>
            <person name="Gargeya S."/>
            <person name="Fitzgerald M."/>
            <person name="Haas B."/>
            <person name="Abouelleil A."/>
            <person name="Alvarado L."/>
            <person name="Arachchi H.M."/>
            <person name="Berlin A."/>
            <person name="Chapman S.B."/>
            <person name="Goldberg J."/>
            <person name="Griggs A."/>
            <person name="Gujja S."/>
            <person name="Hansen M."/>
            <person name="Howarth C."/>
            <person name="Imamovic A."/>
            <person name="Larimer J."/>
            <person name="McCowen C."/>
            <person name="Montmayeur A."/>
            <person name="Murphy C."/>
            <person name="Neiman D."/>
            <person name="Pearson M."/>
            <person name="Priest M."/>
            <person name="Roberts A."/>
            <person name="Saif S."/>
            <person name="Shea T."/>
            <person name="Sisk P."/>
            <person name="Sykes S."/>
            <person name="Wortman J."/>
            <person name="Nusbaum C."/>
            <person name="Birren B."/>
        </authorList>
    </citation>
    <scope>NUCLEOTIDE SEQUENCE [LARGE SCALE GENOMIC DNA]</scope>
    <source>
        <strain evidence="15 16">VS20</strain>
    </source>
</reference>
<keyword evidence="16" id="KW-1185">Reference proteome</keyword>
<name>T0RS94_SAPDV</name>
<dbReference type="GO" id="GO:0030430">
    <property type="term" value="C:host cell cytoplasm"/>
    <property type="evidence" value="ECO:0007669"/>
    <property type="project" value="UniProtKB-SubCell"/>
</dbReference>
<dbReference type="GO" id="GO:0003755">
    <property type="term" value="F:peptidyl-prolyl cis-trans isomerase activity"/>
    <property type="evidence" value="ECO:0007669"/>
    <property type="project" value="UniProtKB-UniRule"/>
</dbReference>
<dbReference type="EC" id="5.2.1.8" evidence="11"/>
<dbReference type="eggNOG" id="KOG3259">
    <property type="taxonomic scope" value="Eukaryota"/>
</dbReference>
<dbReference type="Proteomes" id="UP000030762">
    <property type="component" value="Unassembled WGS sequence"/>
</dbReference>
<evidence type="ECO:0000256" key="11">
    <source>
        <dbReference type="RuleBase" id="RU363014"/>
    </source>
</evidence>
<evidence type="ECO:0000256" key="6">
    <source>
        <dbReference type="ARBA" id="ARBA00023200"/>
    </source>
</evidence>
<keyword evidence="5 10" id="KW-0697">Rotamase</keyword>
<dbReference type="SUPFAM" id="SSF54534">
    <property type="entry name" value="FKBP-like"/>
    <property type="match status" value="1"/>
</dbReference>
<dbReference type="InterPro" id="IPR001202">
    <property type="entry name" value="WW_dom"/>
</dbReference>
<feature type="region of interest" description="Disordered" evidence="12">
    <location>
        <begin position="1"/>
        <end position="26"/>
    </location>
</feature>
<dbReference type="PROSITE" id="PS01096">
    <property type="entry name" value="PPIC_PPIASE_1"/>
    <property type="match status" value="1"/>
</dbReference>
<evidence type="ECO:0000256" key="10">
    <source>
        <dbReference type="PROSITE-ProRule" id="PRU00278"/>
    </source>
</evidence>
<feature type="domain" description="PpiC" evidence="14">
    <location>
        <begin position="86"/>
        <end position="205"/>
    </location>
</feature>
<keyword evidence="6" id="KW-1035">Host cytoplasm</keyword>
<dbReference type="InterPro" id="IPR051370">
    <property type="entry name" value="PPIase_Pin1"/>
</dbReference>
<feature type="compositionally biased region" description="Low complexity" evidence="12">
    <location>
        <begin position="45"/>
        <end position="55"/>
    </location>
</feature>
<evidence type="ECO:0000256" key="8">
    <source>
        <dbReference type="ARBA" id="ARBA00054022"/>
    </source>
</evidence>
<dbReference type="GO" id="GO:0005829">
    <property type="term" value="C:cytosol"/>
    <property type="evidence" value="ECO:0007669"/>
    <property type="project" value="TreeGrafter"/>
</dbReference>
<dbReference type="InParanoid" id="T0RS94"/>
<dbReference type="GO" id="GO:0042025">
    <property type="term" value="C:host cell nucleus"/>
    <property type="evidence" value="ECO:0007669"/>
    <property type="project" value="UniProtKB-SubCell"/>
</dbReference>
<evidence type="ECO:0000259" key="13">
    <source>
        <dbReference type="PROSITE" id="PS50020"/>
    </source>
</evidence>
<proteinExistence type="predicted"/>
<comment type="function">
    <text evidence="8">Peptidyl-prolyl cis/trans isomerase (PPIase) that acts as a key virulence factor by promoting host leukocyte transformation. Binds to and isomerizes specific phosphorylated Ser/Thr-Pro (pSer/Thr-Pro) motifs in a subset of proteins, resulting in conformational changes in the proteins. Promotes host leukocyte transformation by binding to phosphorylated host FBXW7, disrupting dimerization and promoting FBXW7 autoubiquitination and subsequent degradation. Degradation of host FBXW7, leads to stabilization of JUN, which promotes cell transformation.</text>
</comment>
<feature type="region of interest" description="Disordered" evidence="12">
    <location>
        <begin position="44"/>
        <end position="84"/>
    </location>
</feature>
<comment type="catalytic activity">
    <reaction evidence="1 11">
        <text>[protein]-peptidylproline (omega=180) = [protein]-peptidylproline (omega=0)</text>
        <dbReference type="Rhea" id="RHEA:16237"/>
        <dbReference type="Rhea" id="RHEA-COMP:10747"/>
        <dbReference type="Rhea" id="RHEA-COMP:10748"/>
        <dbReference type="ChEBI" id="CHEBI:83833"/>
        <dbReference type="ChEBI" id="CHEBI:83834"/>
        <dbReference type="EC" id="5.2.1.8"/>
    </reaction>
</comment>
<dbReference type="Gene3D" id="3.10.50.40">
    <property type="match status" value="1"/>
</dbReference>
<dbReference type="VEuPathDB" id="FungiDB:SDRG_09485"/>
<evidence type="ECO:0000256" key="5">
    <source>
        <dbReference type="ARBA" id="ARBA00023110"/>
    </source>
</evidence>
<dbReference type="InterPro" id="IPR000297">
    <property type="entry name" value="PPIase_PpiC"/>
</dbReference>
<feature type="domain" description="WW" evidence="13">
    <location>
        <begin position="13"/>
        <end position="48"/>
    </location>
</feature>
<evidence type="ECO:0000256" key="2">
    <source>
        <dbReference type="ARBA" id="ARBA00004147"/>
    </source>
</evidence>
<evidence type="ECO:0000256" key="7">
    <source>
        <dbReference type="ARBA" id="ARBA00023235"/>
    </source>
</evidence>
<dbReference type="InterPro" id="IPR046357">
    <property type="entry name" value="PPIase_dom_sf"/>
</dbReference>
<evidence type="ECO:0000256" key="9">
    <source>
        <dbReference type="ARBA" id="ARBA00066165"/>
    </source>
</evidence>
<sequence length="205" mass="22779">MAETKTASKKADRVVPSGWTRVESKSRPGECYYLNKKTGQKTWKYSEMMSSISSSKDGKRKRDEKAKSSSSKRSKSDEKRSKVDDDATVHVLHILVKHSGSRRASSWRQDSITRSKDVAIQRLQGLRDQIVLAGKQDDGAVREKFEALAKVESDCNSAKRGGDLGPFGRGKMQPPFEAAAFALAPAELSEMVETESGVHILYRIK</sequence>
<protein>
    <recommendedName>
        <fullName evidence="11">Peptidyl-prolyl cis-trans isomerase</fullName>
        <ecNumber evidence="11">5.2.1.8</ecNumber>
    </recommendedName>
</protein>
<dbReference type="PROSITE" id="PS50020">
    <property type="entry name" value="WW_DOMAIN_2"/>
    <property type="match status" value="1"/>
</dbReference>
<feature type="compositionally biased region" description="Basic and acidic residues" evidence="12">
    <location>
        <begin position="56"/>
        <end position="67"/>
    </location>
</feature>
<evidence type="ECO:0000313" key="16">
    <source>
        <dbReference type="Proteomes" id="UP000030762"/>
    </source>
</evidence>
<comment type="subunit">
    <text evidence="9">Interacts with host FBXW7; leading to FBXW7 autoubiquitination and subsequent degradation.</text>
</comment>
<dbReference type="OMA" id="RGWKEVQ"/>
<dbReference type="FunFam" id="3.10.50.40:FF:000010">
    <property type="entry name" value="Peptidyl-prolyl cis-trans isomerase Pin1"/>
    <property type="match status" value="1"/>
</dbReference>
<evidence type="ECO:0000256" key="3">
    <source>
        <dbReference type="ARBA" id="ARBA00004192"/>
    </source>
</evidence>
<accession>T0RS94</accession>
<dbReference type="Pfam" id="PF00639">
    <property type="entry name" value="Rotamase"/>
    <property type="match status" value="1"/>
</dbReference>
<dbReference type="EMBL" id="JH767161">
    <property type="protein sequence ID" value="EQC32957.1"/>
    <property type="molecule type" value="Genomic_DNA"/>
</dbReference>
<dbReference type="AlphaFoldDB" id="T0RS94"/>
<dbReference type="RefSeq" id="XP_008613643.1">
    <property type="nucleotide sequence ID" value="XM_008615421.1"/>
</dbReference>
<dbReference type="STRING" id="1156394.T0RS94"/>
<organism evidence="15 16">
    <name type="scientific">Saprolegnia diclina (strain VS20)</name>
    <dbReference type="NCBI Taxonomy" id="1156394"/>
    <lineage>
        <taxon>Eukaryota</taxon>
        <taxon>Sar</taxon>
        <taxon>Stramenopiles</taxon>
        <taxon>Oomycota</taxon>
        <taxon>Saprolegniomycetes</taxon>
        <taxon>Saprolegniales</taxon>
        <taxon>Saprolegniaceae</taxon>
        <taxon>Saprolegnia</taxon>
    </lineage>
</organism>
<dbReference type="CDD" id="cd00201">
    <property type="entry name" value="WW"/>
    <property type="match status" value="1"/>
</dbReference>
<dbReference type="PANTHER" id="PTHR10657:SF4">
    <property type="entry name" value="PEPTIDYL-PROLYL CIS-TRANS ISOMERASE-RELATED"/>
    <property type="match status" value="1"/>
</dbReference>
<evidence type="ECO:0000256" key="12">
    <source>
        <dbReference type="SAM" id="MobiDB-lite"/>
    </source>
</evidence>
<dbReference type="InterPro" id="IPR023058">
    <property type="entry name" value="PPIase_PpiC_CS"/>
</dbReference>
<evidence type="ECO:0000256" key="4">
    <source>
        <dbReference type="ARBA" id="ARBA00022562"/>
    </source>
</evidence>
<keyword evidence="4" id="KW-1048">Host nucleus</keyword>
<dbReference type="OrthoDB" id="2530521at2759"/>
<keyword evidence="7 10" id="KW-0413">Isomerase</keyword>
<evidence type="ECO:0000259" key="14">
    <source>
        <dbReference type="PROSITE" id="PS50198"/>
    </source>
</evidence>